<dbReference type="eggNOG" id="COG3662">
    <property type="taxonomic scope" value="Bacteria"/>
</dbReference>
<dbReference type="AlphaFoldDB" id="D1A8B4"/>
<reference evidence="2 3" key="1">
    <citation type="journal article" date="2011" name="Stand. Genomic Sci.">
        <title>Complete genome sequence of Thermomonospora curvata type strain (B9).</title>
        <authorList>
            <person name="Chertkov O."/>
            <person name="Sikorski J."/>
            <person name="Nolan M."/>
            <person name="Lapidus A."/>
            <person name="Lucas S."/>
            <person name="Del Rio T.G."/>
            <person name="Tice H."/>
            <person name="Cheng J.F."/>
            <person name="Goodwin L."/>
            <person name="Pitluck S."/>
            <person name="Liolios K."/>
            <person name="Ivanova N."/>
            <person name="Mavromatis K."/>
            <person name="Mikhailova N."/>
            <person name="Ovchinnikova G."/>
            <person name="Pati A."/>
            <person name="Chen A."/>
            <person name="Palaniappan K."/>
            <person name="Djao O.D."/>
            <person name="Land M."/>
            <person name="Hauser L."/>
            <person name="Chang Y.J."/>
            <person name="Jeffries C.D."/>
            <person name="Brettin T."/>
            <person name="Han C."/>
            <person name="Detter J.C."/>
            <person name="Rohde M."/>
            <person name="Goker M."/>
            <person name="Woyke T."/>
            <person name="Bristow J."/>
            <person name="Eisen J.A."/>
            <person name="Markowitz V."/>
            <person name="Hugenholtz P."/>
            <person name="Klenk H.P."/>
            <person name="Kyrpides N.C."/>
        </authorList>
    </citation>
    <scope>NUCLEOTIDE SEQUENCE [LARGE SCALE GENOMIC DNA]</scope>
    <source>
        <strain evidence="3">ATCC 19995 / DSM 43183 / JCM 3096 / KCTC 9072 / NBRC 15933 / NCIMB 10081 / Henssen B9</strain>
    </source>
</reference>
<dbReference type="EMBL" id="CP001738">
    <property type="protein sequence ID" value="ACZ00429.1"/>
    <property type="molecule type" value="Genomic_DNA"/>
</dbReference>
<dbReference type="PANTHER" id="PTHR36151">
    <property type="entry name" value="BLR2777 PROTEIN"/>
    <property type="match status" value="1"/>
</dbReference>
<dbReference type="GO" id="GO:0016491">
    <property type="term" value="F:oxidoreductase activity"/>
    <property type="evidence" value="ECO:0007669"/>
    <property type="project" value="InterPro"/>
</dbReference>
<evidence type="ECO:0000313" key="3">
    <source>
        <dbReference type="Proteomes" id="UP000001918"/>
    </source>
</evidence>
<evidence type="ECO:0000259" key="1">
    <source>
        <dbReference type="Pfam" id="PF09995"/>
    </source>
</evidence>
<organism evidence="2 3">
    <name type="scientific">Thermomonospora curvata (strain ATCC 19995 / DSM 43183 / JCM 3096 / KCTC 9072 / NBRC 15933 / NCIMB 10081 / Henssen B9)</name>
    <dbReference type="NCBI Taxonomy" id="471852"/>
    <lineage>
        <taxon>Bacteria</taxon>
        <taxon>Bacillati</taxon>
        <taxon>Actinomycetota</taxon>
        <taxon>Actinomycetes</taxon>
        <taxon>Streptosporangiales</taxon>
        <taxon>Thermomonosporaceae</taxon>
        <taxon>Thermomonospora</taxon>
    </lineage>
</organism>
<accession>D1A8B4</accession>
<dbReference type="InterPro" id="IPR018713">
    <property type="entry name" value="MPAB/Lcp_cat_dom"/>
</dbReference>
<dbReference type="STRING" id="471852.Tcur_4913"/>
<feature type="domain" description="ER-bound oxygenase mpaB/mpaB'/Rubber oxygenase catalytic" evidence="1">
    <location>
        <begin position="42"/>
        <end position="265"/>
    </location>
</feature>
<dbReference type="RefSeq" id="WP_012855210.1">
    <property type="nucleotide sequence ID" value="NC_013510.1"/>
</dbReference>
<gene>
    <name evidence="2" type="ordered locus">Tcur_4913</name>
</gene>
<protein>
    <recommendedName>
        <fullName evidence="1">ER-bound oxygenase mpaB/mpaB'/Rubber oxygenase catalytic domain-containing protein</fullName>
    </recommendedName>
</protein>
<dbReference type="HOGENOM" id="CLU_059206_0_1_11"/>
<name>D1A8B4_THECD</name>
<dbReference type="OrthoDB" id="108890at2"/>
<dbReference type="KEGG" id="tcu:Tcur_4913"/>
<sequence length="298" mass="32870">MNLRSKIDESYWSLLAAAHLPGEQYTEPVGDPGYFGPDSAIWYVHGDVSGVIGGVSGLLLGTLNEPVMHGTNQHSSYLQDPIKRLGFTASFVLGVTYGSTPVADKLVGIVRNMHKRVQGAMPDGRPYSATRSEDIIWTGVTQAYSTLRAHVRYHPKPLRGKDLDRYFADYAVINERLGANAADIPKSREEVEDYFAMMRPRLTVSEETLEAVRFLRGAYGNDKLTQVSSQIISRVATDLLPDWAKRLLGLKPRTPVTPLLARAAGIAITRTLRYGVRHRSIEEAHARVGAPYTPPSAL</sequence>
<dbReference type="Pfam" id="PF09995">
    <property type="entry name" value="MPAB_Lcp_cat"/>
    <property type="match status" value="1"/>
</dbReference>
<dbReference type="PANTHER" id="PTHR36151:SF3">
    <property type="entry name" value="ER-BOUND OXYGENASE MPAB_MPAB'_RUBBER OXYGENASE CATALYTIC DOMAIN-CONTAINING PROTEIN"/>
    <property type="match status" value="1"/>
</dbReference>
<dbReference type="Proteomes" id="UP000001918">
    <property type="component" value="Chromosome"/>
</dbReference>
<proteinExistence type="predicted"/>
<keyword evidence="3" id="KW-1185">Reference proteome</keyword>
<evidence type="ECO:0000313" key="2">
    <source>
        <dbReference type="EMBL" id="ACZ00429.1"/>
    </source>
</evidence>